<comment type="caution">
    <text evidence="2">The sequence shown here is derived from an EMBL/GenBank/DDBJ whole genome shotgun (WGS) entry which is preliminary data.</text>
</comment>
<organism evidence="2 3">
    <name type="scientific">Telluria aromaticivorans</name>
    <dbReference type="NCBI Taxonomy" id="2725995"/>
    <lineage>
        <taxon>Bacteria</taxon>
        <taxon>Pseudomonadati</taxon>
        <taxon>Pseudomonadota</taxon>
        <taxon>Betaproteobacteria</taxon>
        <taxon>Burkholderiales</taxon>
        <taxon>Oxalobacteraceae</taxon>
        <taxon>Telluria group</taxon>
        <taxon>Telluria</taxon>
    </lineage>
</organism>
<sequence>MQSPKLLSRIAGAALAAFLLSLLLRGWSGMTHLVVASSILMFACCWASAAHLLGARAALRFVGIAVSIGWLAEQLGTSYGWFFGSYTYTDVLGPRVGEVPFVIPLMWFALSYVGYVLANLIVWQAPSDGAAPLGQSITMSLLAALIVTAYDLGADPYMVYKLKAWTMTMKDGYWFGETLQGFAGWMLVSFAIVFLFRLSLRKAAATPSSHSVDDVLVPLGLYGGLMLFQVALGDPVETRTIALFAMGIPLLSALSGMGRWRSAHGAVVSAA</sequence>
<evidence type="ECO:0000313" key="2">
    <source>
        <dbReference type="EMBL" id="NNG21658.1"/>
    </source>
</evidence>
<feature type="transmembrane region" description="Helical" evidence="1">
    <location>
        <begin position="101"/>
        <end position="123"/>
    </location>
</feature>
<dbReference type="Pfam" id="PF04240">
    <property type="entry name" value="Caroten_synth"/>
    <property type="match status" value="1"/>
</dbReference>
<dbReference type="InterPro" id="IPR007354">
    <property type="entry name" value="CruF-like"/>
</dbReference>
<dbReference type="Proteomes" id="UP000533905">
    <property type="component" value="Unassembled WGS sequence"/>
</dbReference>
<feature type="transmembrane region" description="Helical" evidence="1">
    <location>
        <begin position="7"/>
        <end position="27"/>
    </location>
</feature>
<reference evidence="2 3" key="1">
    <citation type="submission" date="2020-04" db="EMBL/GenBank/DDBJ databases">
        <title>Massilia sp. nov., a cold adapted bacteria isolated from Arctic soil.</title>
        <authorList>
            <person name="Son J."/>
            <person name="Ka J.-O."/>
        </authorList>
    </citation>
    <scope>NUCLEOTIDE SEQUENCE [LARGE SCALE GENOMIC DNA]</scope>
    <source>
        <strain evidence="2 3">ML15P13</strain>
    </source>
</reference>
<protein>
    <submittedName>
        <fullName evidence="2">Carotenoid biosynthesis protein</fullName>
    </submittedName>
</protein>
<dbReference type="PANTHER" id="PTHR39419:SF1">
    <property type="entry name" value="SLL0814 PROTEIN"/>
    <property type="match status" value="1"/>
</dbReference>
<dbReference type="EMBL" id="JABAIV010000001">
    <property type="protein sequence ID" value="NNG21658.1"/>
    <property type="molecule type" value="Genomic_DNA"/>
</dbReference>
<keyword evidence="1" id="KW-1133">Transmembrane helix</keyword>
<feature type="transmembrane region" description="Helical" evidence="1">
    <location>
        <begin position="61"/>
        <end position="81"/>
    </location>
</feature>
<accession>A0A7Y2NY34</accession>
<evidence type="ECO:0000313" key="3">
    <source>
        <dbReference type="Proteomes" id="UP000533905"/>
    </source>
</evidence>
<keyword evidence="1" id="KW-0812">Transmembrane</keyword>
<feature type="transmembrane region" description="Helical" evidence="1">
    <location>
        <begin position="33"/>
        <end position="54"/>
    </location>
</feature>
<feature type="transmembrane region" description="Helical" evidence="1">
    <location>
        <begin position="182"/>
        <end position="200"/>
    </location>
</feature>
<name>A0A7Y2NY34_9BURK</name>
<feature type="transmembrane region" description="Helical" evidence="1">
    <location>
        <begin position="130"/>
        <end position="150"/>
    </location>
</feature>
<keyword evidence="1" id="KW-0472">Membrane</keyword>
<evidence type="ECO:0000256" key="1">
    <source>
        <dbReference type="SAM" id="Phobius"/>
    </source>
</evidence>
<dbReference type="RefSeq" id="WP_171080348.1">
    <property type="nucleotide sequence ID" value="NZ_JABAIV010000001.1"/>
</dbReference>
<keyword evidence="3" id="KW-1185">Reference proteome</keyword>
<dbReference type="AlphaFoldDB" id="A0A7Y2NY34"/>
<proteinExistence type="predicted"/>
<gene>
    <name evidence="2" type="ORF">HGB41_01380</name>
</gene>
<dbReference type="PANTHER" id="PTHR39419">
    <property type="entry name" value="SLL0814 PROTEIN"/>
    <property type="match status" value="1"/>
</dbReference>